<name>A0A9D1ESP0_9FIRM</name>
<accession>A0A9D1ESP0</accession>
<dbReference type="Pfam" id="PF01979">
    <property type="entry name" value="Amidohydro_1"/>
    <property type="match status" value="1"/>
</dbReference>
<dbReference type="EMBL" id="DVIQ01000043">
    <property type="protein sequence ID" value="HIS31555.1"/>
    <property type="molecule type" value="Genomic_DNA"/>
</dbReference>
<dbReference type="InterPro" id="IPR011059">
    <property type="entry name" value="Metal-dep_hydrolase_composite"/>
</dbReference>
<evidence type="ECO:0000259" key="2">
    <source>
        <dbReference type="Pfam" id="PF01979"/>
    </source>
</evidence>
<organism evidence="3 4">
    <name type="scientific">Candidatus Limivivens intestinipullorum</name>
    <dbReference type="NCBI Taxonomy" id="2840858"/>
    <lineage>
        <taxon>Bacteria</taxon>
        <taxon>Bacillati</taxon>
        <taxon>Bacillota</taxon>
        <taxon>Clostridia</taxon>
        <taxon>Lachnospirales</taxon>
        <taxon>Lachnospiraceae</taxon>
        <taxon>Lachnospiraceae incertae sedis</taxon>
        <taxon>Candidatus Limivivens</taxon>
    </lineage>
</organism>
<feature type="domain" description="Amidohydrolase-related" evidence="2">
    <location>
        <begin position="57"/>
        <end position="396"/>
    </location>
</feature>
<dbReference type="PANTHER" id="PTHR43794:SF11">
    <property type="entry name" value="AMIDOHYDROLASE-RELATED DOMAIN-CONTAINING PROTEIN"/>
    <property type="match status" value="1"/>
</dbReference>
<evidence type="ECO:0000313" key="3">
    <source>
        <dbReference type="EMBL" id="HIS31555.1"/>
    </source>
</evidence>
<dbReference type="SUPFAM" id="SSF51338">
    <property type="entry name" value="Composite domain of metallo-dependent hydrolases"/>
    <property type="match status" value="1"/>
</dbReference>
<dbReference type="InterPro" id="IPR032466">
    <property type="entry name" value="Metal_Hydrolase"/>
</dbReference>
<reference evidence="3" key="1">
    <citation type="submission" date="2020-10" db="EMBL/GenBank/DDBJ databases">
        <authorList>
            <person name="Gilroy R."/>
        </authorList>
    </citation>
    <scope>NUCLEOTIDE SEQUENCE</scope>
    <source>
        <strain evidence="3">CHK190-19873</strain>
    </source>
</reference>
<dbReference type="GO" id="GO:0016810">
    <property type="term" value="F:hydrolase activity, acting on carbon-nitrogen (but not peptide) bonds"/>
    <property type="evidence" value="ECO:0007669"/>
    <property type="project" value="InterPro"/>
</dbReference>
<dbReference type="Gene3D" id="2.30.40.10">
    <property type="entry name" value="Urease, subunit C, domain 1"/>
    <property type="match status" value="1"/>
</dbReference>
<dbReference type="Proteomes" id="UP000823935">
    <property type="component" value="Unassembled WGS sequence"/>
</dbReference>
<dbReference type="AlphaFoldDB" id="A0A9D1ESP0"/>
<comment type="caution">
    <text evidence="3">The sequence shown here is derived from an EMBL/GenBank/DDBJ whole genome shotgun (WGS) entry which is preliminary data.</text>
</comment>
<protein>
    <submittedName>
        <fullName evidence="3">Amidohydrolase family protein</fullName>
    </submittedName>
</protein>
<gene>
    <name evidence="3" type="ORF">IAB44_08445</name>
</gene>
<dbReference type="PANTHER" id="PTHR43794">
    <property type="entry name" value="AMINOHYDROLASE SSNA-RELATED"/>
    <property type="match status" value="1"/>
</dbReference>
<keyword evidence="1" id="KW-0378">Hydrolase</keyword>
<sequence length="434" mass="48449">MDKTILLKNASLLTEDAKCVQNQNLYVRDGKILKILDASKDSGEIPAEETIDCSRYYVSPGIANLHAHTAMNIFKGIAEDVTADAWFNEMIWPYESKMTDEDIYTGTLLGIAEMLNNGVTVFADHYFGEEQVLRAVKETGIRGDLAPTLFGASSDFPERMAKVREFITEHREDSDRVAFHMGPHANYTCPGDTLGQIVDAARDMKLPIHLHVSEEDVQVEKAREETGLTPFGILDRAGGFDCPVLVGHGLWIEEEDLKFLKEDTWFAFCPKTYLKLASGKGGFFDYYKSLNFGFGTDGAASSNTLNPVEQARLFALLGKYQDRDSSKYAAEEIWKHLMSGHRAFPFGTGRIAEGAPADLVIWDLYQPDTFPVYSPISAILYSSSSRNVRYTMVGGDFLKYDGKLGIDERELMERAVSLQKALLARGKGKAEIFY</sequence>
<reference evidence="3" key="2">
    <citation type="journal article" date="2021" name="PeerJ">
        <title>Extensive microbial diversity within the chicken gut microbiome revealed by metagenomics and culture.</title>
        <authorList>
            <person name="Gilroy R."/>
            <person name="Ravi A."/>
            <person name="Getino M."/>
            <person name="Pursley I."/>
            <person name="Horton D.L."/>
            <person name="Alikhan N.F."/>
            <person name="Baker D."/>
            <person name="Gharbi K."/>
            <person name="Hall N."/>
            <person name="Watson M."/>
            <person name="Adriaenssens E.M."/>
            <person name="Foster-Nyarko E."/>
            <person name="Jarju S."/>
            <person name="Secka A."/>
            <person name="Antonio M."/>
            <person name="Oren A."/>
            <person name="Chaudhuri R.R."/>
            <person name="La Ragione R."/>
            <person name="Hildebrand F."/>
            <person name="Pallen M.J."/>
        </authorList>
    </citation>
    <scope>NUCLEOTIDE SEQUENCE</scope>
    <source>
        <strain evidence="3">CHK190-19873</strain>
    </source>
</reference>
<evidence type="ECO:0000313" key="4">
    <source>
        <dbReference type="Proteomes" id="UP000823935"/>
    </source>
</evidence>
<proteinExistence type="predicted"/>
<dbReference type="Gene3D" id="3.20.20.140">
    <property type="entry name" value="Metal-dependent hydrolases"/>
    <property type="match status" value="1"/>
</dbReference>
<dbReference type="InterPro" id="IPR006680">
    <property type="entry name" value="Amidohydro-rel"/>
</dbReference>
<dbReference type="SUPFAM" id="SSF51556">
    <property type="entry name" value="Metallo-dependent hydrolases"/>
    <property type="match status" value="1"/>
</dbReference>
<dbReference type="InterPro" id="IPR050287">
    <property type="entry name" value="MTA/SAH_deaminase"/>
</dbReference>
<evidence type="ECO:0000256" key="1">
    <source>
        <dbReference type="ARBA" id="ARBA00022801"/>
    </source>
</evidence>